<comment type="caution">
    <text evidence="2">The sequence shown here is derived from an EMBL/GenBank/DDBJ whole genome shotgun (WGS) entry which is preliminary data.</text>
</comment>
<keyword evidence="3" id="KW-1185">Reference proteome</keyword>
<evidence type="ECO:0000313" key="2">
    <source>
        <dbReference type="EMBL" id="RDJ26707.1"/>
    </source>
</evidence>
<dbReference type="EMBL" id="QQTP01000003">
    <property type="protein sequence ID" value="RDJ26707.1"/>
    <property type="molecule type" value="Genomic_DNA"/>
</dbReference>
<dbReference type="RefSeq" id="WP_114828591.1">
    <property type="nucleotide sequence ID" value="NZ_QQTO01000001.1"/>
</dbReference>
<proteinExistence type="predicted"/>
<dbReference type="InterPro" id="IPR035093">
    <property type="entry name" value="RelE/ParE_toxin_dom_sf"/>
</dbReference>
<name>A0A370L8V3_9HYPH</name>
<dbReference type="AlphaFoldDB" id="A0A370L8V3"/>
<dbReference type="OrthoDB" id="9814952at2"/>
<dbReference type="Proteomes" id="UP000255207">
    <property type="component" value="Unassembled WGS sequence"/>
</dbReference>
<keyword evidence="1" id="KW-1277">Toxin-antitoxin system</keyword>
<evidence type="ECO:0000256" key="1">
    <source>
        <dbReference type="ARBA" id="ARBA00022649"/>
    </source>
</evidence>
<dbReference type="Gene3D" id="3.30.2310.20">
    <property type="entry name" value="RelE-like"/>
    <property type="match status" value="1"/>
</dbReference>
<dbReference type="Pfam" id="PF05016">
    <property type="entry name" value="ParE_toxin"/>
    <property type="match status" value="1"/>
</dbReference>
<protein>
    <submittedName>
        <fullName evidence="2">Type II toxin-antitoxin system RelE/ParE family toxin</fullName>
    </submittedName>
</protein>
<sequence length="108" mass="11916">MRSFRVLFAPEAQDDLDALFAYIADRSGRSPARSFTGSLTDYCLGLGIAPERGTRRDDLAPGLRLLGYRRRATIAFVVTADEVIVLRILYRGRDVKALLAPGDDDSPN</sequence>
<reference evidence="3" key="1">
    <citation type="submission" date="2018-07" db="EMBL/GenBank/DDBJ databases">
        <authorList>
            <person name="Safronova V.I."/>
            <person name="Chirak E.R."/>
            <person name="Sazanova A.L."/>
        </authorList>
    </citation>
    <scope>NUCLEOTIDE SEQUENCE [LARGE SCALE GENOMIC DNA]</scope>
    <source>
        <strain evidence="3">RCAM04685</strain>
    </source>
</reference>
<gene>
    <name evidence="2" type="ORF">DWE98_07590</name>
</gene>
<accession>A0A370L8V3</accession>
<organism evidence="2 3">
    <name type="scientific">Bosea caraganae</name>
    <dbReference type="NCBI Taxonomy" id="2763117"/>
    <lineage>
        <taxon>Bacteria</taxon>
        <taxon>Pseudomonadati</taxon>
        <taxon>Pseudomonadota</taxon>
        <taxon>Alphaproteobacteria</taxon>
        <taxon>Hyphomicrobiales</taxon>
        <taxon>Boseaceae</taxon>
        <taxon>Bosea</taxon>
    </lineage>
</organism>
<dbReference type="InterPro" id="IPR007712">
    <property type="entry name" value="RelE/ParE_toxin"/>
</dbReference>
<evidence type="ECO:0000313" key="3">
    <source>
        <dbReference type="Proteomes" id="UP000255207"/>
    </source>
</evidence>